<organism evidence="6 7">
    <name type="scientific">Pseudolycoriella hygida</name>
    <dbReference type="NCBI Taxonomy" id="35572"/>
    <lineage>
        <taxon>Eukaryota</taxon>
        <taxon>Metazoa</taxon>
        <taxon>Ecdysozoa</taxon>
        <taxon>Arthropoda</taxon>
        <taxon>Hexapoda</taxon>
        <taxon>Insecta</taxon>
        <taxon>Pterygota</taxon>
        <taxon>Neoptera</taxon>
        <taxon>Endopterygota</taxon>
        <taxon>Diptera</taxon>
        <taxon>Nematocera</taxon>
        <taxon>Sciaroidea</taxon>
        <taxon>Sciaridae</taxon>
        <taxon>Pseudolycoriella</taxon>
    </lineage>
</organism>
<feature type="non-terminal residue" evidence="6">
    <location>
        <position position="169"/>
    </location>
</feature>
<feature type="domain" description="Lipase" evidence="5">
    <location>
        <begin position="6"/>
        <end position="169"/>
    </location>
</feature>
<dbReference type="AlphaFoldDB" id="A0A9Q0NDW5"/>
<dbReference type="OrthoDB" id="7444621at2759"/>
<evidence type="ECO:0000256" key="1">
    <source>
        <dbReference type="ARBA" id="ARBA00004613"/>
    </source>
</evidence>
<dbReference type="Proteomes" id="UP001151699">
    <property type="component" value="Chromosome A"/>
</dbReference>
<comment type="caution">
    <text evidence="6">The sequence shown here is derived from an EMBL/GenBank/DDBJ whole genome shotgun (WGS) entry which is preliminary data.</text>
</comment>
<accession>A0A9Q0NDW5</accession>
<keyword evidence="7" id="KW-1185">Reference proteome</keyword>
<evidence type="ECO:0000256" key="2">
    <source>
        <dbReference type="ARBA" id="ARBA00010701"/>
    </source>
</evidence>
<evidence type="ECO:0000313" key="7">
    <source>
        <dbReference type="Proteomes" id="UP001151699"/>
    </source>
</evidence>
<dbReference type="InterPro" id="IPR013818">
    <property type="entry name" value="Lipase"/>
</dbReference>
<gene>
    <name evidence="6" type="primary">PNLIPRP2_5</name>
    <name evidence="6" type="ORF">Bhyg_03727</name>
</gene>
<keyword evidence="3" id="KW-0964">Secreted</keyword>
<dbReference type="SUPFAM" id="SSF53474">
    <property type="entry name" value="alpha/beta-Hydrolases"/>
    <property type="match status" value="1"/>
</dbReference>
<comment type="similarity">
    <text evidence="2 4">Belongs to the AB hydrolase superfamily. Lipase family.</text>
</comment>
<protein>
    <submittedName>
        <fullName evidence="6">Pancreatic lipase-related protein 2</fullName>
    </submittedName>
</protein>
<dbReference type="PANTHER" id="PTHR11610:SF178">
    <property type="entry name" value="LIPASE MEMBER H-A-LIKE PROTEIN"/>
    <property type="match status" value="1"/>
</dbReference>
<evidence type="ECO:0000256" key="4">
    <source>
        <dbReference type="RuleBase" id="RU004262"/>
    </source>
</evidence>
<feature type="non-terminal residue" evidence="6">
    <location>
        <position position="1"/>
    </location>
</feature>
<dbReference type="Gene3D" id="3.40.50.1820">
    <property type="entry name" value="alpha/beta hydrolase"/>
    <property type="match status" value="1"/>
</dbReference>
<dbReference type="GO" id="GO:0005615">
    <property type="term" value="C:extracellular space"/>
    <property type="evidence" value="ECO:0007669"/>
    <property type="project" value="TreeGrafter"/>
</dbReference>
<evidence type="ECO:0000313" key="6">
    <source>
        <dbReference type="EMBL" id="KAJ6648497.1"/>
    </source>
</evidence>
<dbReference type="GO" id="GO:0016298">
    <property type="term" value="F:lipase activity"/>
    <property type="evidence" value="ECO:0007669"/>
    <property type="project" value="InterPro"/>
</dbReference>
<dbReference type="InterPro" id="IPR029058">
    <property type="entry name" value="AB_hydrolase_fold"/>
</dbReference>
<dbReference type="GO" id="GO:0016042">
    <property type="term" value="P:lipid catabolic process"/>
    <property type="evidence" value="ECO:0007669"/>
    <property type="project" value="TreeGrafter"/>
</dbReference>
<name>A0A9Q0NDW5_9DIPT</name>
<reference evidence="6" key="1">
    <citation type="submission" date="2022-07" db="EMBL/GenBank/DDBJ databases">
        <authorList>
            <person name="Trinca V."/>
            <person name="Uliana J.V.C."/>
            <person name="Torres T.T."/>
            <person name="Ward R.J."/>
            <person name="Monesi N."/>
        </authorList>
    </citation>
    <scope>NUCLEOTIDE SEQUENCE</scope>
    <source>
        <strain evidence="6">HSMRA1968</strain>
        <tissue evidence="6">Whole embryos</tissue>
    </source>
</reference>
<evidence type="ECO:0000259" key="5">
    <source>
        <dbReference type="Pfam" id="PF00151"/>
    </source>
</evidence>
<dbReference type="PANTHER" id="PTHR11610">
    <property type="entry name" value="LIPASE"/>
    <property type="match status" value="1"/>
</dbReference>
<dbReference type="InterPro" id="IPR000734">
    <property type="entry name" value="TAG_lipase"/>
</dbReference>
<dbReference type="EMBL" id="WJQU01000001">
    <property type="protein sequence ID" value="KAJ6648497.1"/>
    <property type="molecule type" value="Genomic_DNA"/>
</dbReference>
<proteinExistence type="inferred from homology"/>
<comment type="subcellular location">
    <subcellularLocation>
        <location evidence="1">Secreted</location>
    </subcellularLocation>
</comment>
<dbReference type="Pfam" id="PF00151">
    <property type="entry name" value="Lipase"/>
    <property type="match status" value="1"/>
</dbReference>
<evidence type="ECO:0000256" key="3">
    <source>
        <dbReference type="ARBA" id="ARBA00022525"/>
    </source>
</evidence>
<sequence length="169" mass="18862">NNPKNSVDIRDVNFNDNETTVFIVHGFESTNLDQPLQVKDDLFRLKLEVERVIIVSWMEYSHASASTALKASTNYNRVVEYHVPRLARDMFEKIVHIRKNGANGSIEIVGHSVGAHVAGQTGKLLKNETGYALDQIVGLDPAGHYFMEHHNSSLQNGDAENVARIHTNA</sequence>